<dbReference type="Gene3D" id="1.20.5.2700">
    <property type="match status" value="1"/>
</dbReference>
<accession>E6VUS1</accession>
<feature type="transmembrane region" description="Helical" evidence="8">
    <location>
        <begin position="191"/>
        <end position="213"/>
    </location>
</feature>
<evidence type="ECO:0000256" key="7">
    <source>
        <dbReference type="RuleBase" id="RU000320"/>
    </source>
</evidence>
<dbReference type="GO" id="GO:0008137">
    <property type="term" value="F:NADH dehydrogenase (ubiquinone) activity"/>
    <property type="evidence" value="ECO:0007669"/>
    <property type="project" value="InterPro"/>
</dbReference>
<dbReference type="Proteomes" id="UP000002191">
    <property type="component" value="Chromosome"/>
</dbReference>
<reference evidence="10 11" key="2">
    <citation type="journal article" date="2014" name="Genome Announc.">
        <title>Complete Genome Sequence of the Subsurface, Mesophilic Sulfate-Reducing Bacterium Desulfovibrio aespoeensis Aspo-2.</title>
        <authorList>
            <person name="Pedersen K."/>
            <person name="Bengtsson A."/>
            <person name="Edlund J."/>
            <person name="Rabe L."/>
            <person name="Hazen T."/>
            <person name="Chakraborty R."/>
            <person name="Goodwin L."/>
            <person name="Shapiro N."/>
        </authorList>
    </citation>
    <scope>NUCLEOTIDE SEQUENCE [LARGE SCALE GENOMIC DNA]</scope>
    <source>
        <strain evidence="11">ATCC 700646 / DSM 10631 / Aspo-2</strain>
    </source>
</reference>
<gene>
    <name evidence="10" type="ordered locus">Daes_1298</name>
</gene>
<feature type="transmembrane region" description="Helical" evidence="8">
    <location>
        <begin position="154"/>
        <end position="171"/>
    </location>
</feature>
<keyword evidence="5" id="KW-0560">Oxidoreductase</keyword>
<dbReference type="InterPro" id="IPR052175">
    <property type="entry name" value="ComplexI-like_HydComp"/>
</dbReference>
<evidence type="ECO:0000259" key="9">
    <source>
        <dbReference type="Pfam" id="PF00361"/>
    </source>
</evidence>
<dbReference type="HOGENOM" id="CLU_030481_0_0_7"/>
<dbReference type="eggNOG" id="COG0651">
    <property type="taxonomic scope" value="Bacteria"/>
</dbReference>
<dbReference type="GO" id="GO:0042773">
    <property type="term" value="P:ATP synthesis coupled electron transport"/>
    <property type="evidence" value="ECO:0007669"/>
    <property type="project" value="InterPro"/>
</dbReference>
<evidence type="ECO:0000313" key="10">
    <source>
        <dbReference type="EMBL" id="ADU62312.1"/>
    </source>
</evidence>
<keyword evidence="3 7" id="KW-0812">Transmembrane</keyword>
<keyword evidence="11" id="KW-1185">Reference proteome</keyword>
<dbReference type="RefSeq" id="WP_013514243.1">
    <property type="nucleotide sequence ID" value="NC_014844.1"/>
</dbReference>
<dbReference type="GO" id="GO:0005886">
    <property type="term" value="C:plasma membrane"/>
    <property type="evidence" value="ECO:0007669"/>
    <property type="project" value="UniProtKB-SubCell"/>
</dbReference>
<evidence type="ECO:0000256" key="2">
    <source>
        <dbReference type="ARBA" id="ARBA00022475"/>
    </source>
</evidence>
<organism evidence="10 11">
    <name type="scientific">Pseudodesulfovibrio aespoeensis (strain ATCC 700646 / DSM 10631 / Aspo-2)</name>
    <name type="common">Desulfovibrio aespoeensis</name>
    <dbReference type="NCBI Taxonomy" id="643562"/>
    <lineage>
        <taxon>Bacteria</taxon>
        <taxon>Pseudomonadati</taxon>
        <taxon>Thermodesulfobacteriota</taxon>
        <taxon>Desulfovibrionia</taxon>
        <taxon>Desulfovibrionales</taxon>
        <taxon>Desulfovibrionaceae</taxon>
    </lineage>
</organism>
<feature type="domain" description="NADH:quinone oxidoreductase/Mrp antiporter transmembrane" evidence="9">
    <location>
        <begin position="118"/>
        <end position="386"/>
    </location>
</feature>
<name>E6VUS1_PSEA9</name>
<feature type="transmembrane region" description="Helical" evidence="8">
    <location>
        <begin position="76"/>
        <end position="94"/>
    </location>
</feature>
<keyword evidence="6 8" id="KW-0472">Membrane</keyword>
<feature type="transmembrane region" description="Helical" evidence="8">
    <location>
        <begin position="101"/>
        <end position="119"/>
    </location>
</feature>
<feature type="transmembrane region" description="Helical" evidence="8">
    <location>
        <begin position="246"/>
        <end position="267"/>
    </location>
</feature>
<dbReference type="OrthoDB" id="9805769at2"/>
<feature type="transmembrane region" description="Helical" evidence="8">
    <location>
        <begin position="309"/>
        <end position="329"/>
    </location>
</feature>
<feature type="transmembrane region" description="Helical" evidence="8">
    <location>
        <begin position="279"/>
        <end position="303"/>
    </location>
</feature>
<sequence length="597" mass="65275">MEINFFHPSMAFLALALLVPFIPRNLWLNKAFRGALALIPPFIALASIMTVEPGMYGNLDYLSQSLVLGRVDKLSIVFGQVFAVIAVAGAIYGMHVEDRGHYVCGSLYVAGGFGCVFAGDLLTVFLFWELMSIGSTFLIWQARTKESVGAGFRYFMYHTVGGLFLLCGLLLKYKATGSFAFIGVEPGAAQLYDWLILIGFCVNAAVVPLHAWLPDAYPRASIGGAVYMCAFTTKTAVYVLCRGFAGWEILAVAGTCMAVFGVLYACIENNARRILSYHIVSQVGYMVAGIGIGTAMTLNGAIAHAYAHILYKGLLFMGTGCLLYAVGTAKLDKLGGLAYRLPWVMVWYMVAALSISGMPLFNGFISKTMTIAGAAEAHHTILALCLEIAAVGTFISVGIKLPYFAFWGGKREYVGEVKPIPFNMYVGMGLTGLLCIAQGVYPDMLYRYLPFAVEHAYHPWTIDKVINSGLLLGFSGLAFYLTREIITPHAKLNLDFDWFYRLIGRVVMRALCWPISKVDDFWTEVYRTAGLRSLIGMGDGTSWFDKKGIDTVVDGSAYTVRNIGRVGAKAQTARLQDYLAFAAVLGLGIFALVWYFG</sequence>
<dbReference type="PRINTS" id="PR01437">
    <property type="entry name" value="NUOXDRDTASE4"/>
</dbReference>
<evidence type="ECO:0000256" key="6">
    <source>
        <dbReference type="ARBA" id="ARBA00023136"/>
    </source>
</evidence>
<dbReference type="AlphaFoldDB" id="E6VUS1"/>
<feature type="transmembrane region" description="Helical" evidence="8">
    <location>
        <begin position="220"/>
        <end position="240"/>
    </location>
</feature>
<feature type="transmembrane region" description="Helical" evidence="8">
    <location>
        <begin position="381"/>
        <end position="401"/>
    </location>
</feature>
<dbReference type="Pfam" id="PF00361">
    <property type="entry name" value="Proton_antipo_M"/>
    <property type="match status" value="1"/>
</dbReference>
<dbReference type="EMBL" id="CP002431">
    <property type="protein sequence ID" value="ADU62312.1"/>
    <property type="molecule type" value="Genomic_DNA"/>
</dbReference>
<keyword evidence="10" id="KW-0830">Ubiquinone</keyword>
<feature type="transmembrane region" description="Helical" evidence="8">
    <location>
        <begin position="341"/>
        <end position="361"/>
    </location>
</feature>
<dbReference type="InterPro" id="IPR001750">
    <property type="entry name" value="ND/Mrp_TM"/>
</dbReference>
<evidence type="ECO:0000256" key="4">
    <source>
        <dbReference type="ARBA" id="ARBA00022989"/>
    </source>
</evidence>
<dbReference type="NCBIfam" id="NF009310">
    <property type="entry name" value="PRK12668.1"/>
    <property type="match status" value="1"/>
</dbReference>
<protein>
    <submittedName>
        <fullName evidence="10">NADH/Ubiquinone/plastoquinone (Complex I)</fullName>
    </submittedName>
</protein>
<feature type="transmembrane region" description="Helical" evidence="8">
    <location>
        <begin position="578"/>
        <end position="596"/>
    </location>
</feature>
<evidence type="ECO:0000256" key="1">
    <source>
        <dbReference type="ARBA" id="ARBA00004651"/>
    </source>
</evidence>
<evidence type="ECO:0000256" key="8">
    <source>
        <dbReference type="SAM" id="Phobius"/>
    </source>
</evidence>
<dbReference type="KEGG" id="das:Daes_1298"/>
<dbReference type="STRING" id="643562.Daes_1298"/>
<evidence type="ECO:0000256" key="3">
    <source>
        <dbReference type="ARBA" id="ARBA00022692"/>
    </source>
</evidence>
<reference evidence="11" key="1">
    <citation type="submission" date="2010-12" db="EMBL/GenBank/DDBJ databases">
        <title>Complete sequence of Desulfovibrio aespoeensis Aspo-2.</title>
        <authorList>
            <consortium name="US DOE Joint Genome Institute"/>
            <person name="Lucas S."/>
            <person name="Copeland A."/>
            <person name="Lapidus A."/>
            <person name="Cheng J.-F."/>
            <person name="Goodwin L."/>
            <person name="Pitluck S."/>
            <person name="Chertkov O."/>
            <person name="Misra M."/>
            <person name="Detter J.C."/>
            <person name="Han C."/>
            <person name="Tapia R."/>
            <person name="Land M."/>
            <person name="Hauser L."/>
            <person name="Kyrpides N."/>
            <person name="Ivanova N."/>
            <person name="Ovchinnikova G."/>
            <person name="Pedersen K."/>
            <person name="Jagevall S."/>
            <person name="Hazen T."/>
            <person name="Woyke T."/>
        </authorList>
    </citation>
    <scope>NUCLEOTIDE SEQUENCE [LARGE SCALE GENOMIC DNA]</scope>
    <source>
        <strain evidence="11">ATCC 700646 / DSM 10631 / Aspo-2</strain>
    </source>
</reference>
<keyword evidence="2" id="KW-1003">Cell membrane</keyword>
<dbReference type="PANTHER" id="PTHR42682:SF4">
    <property type="entry name" value="NADH-UBIQUINONE_PLASTOQUINONE"/>
    <property type="match status" value="1"/>
</dbReference>
<feature type="transmembrane region" description="Helical" evidence="8">
    <location>
        <begin position="35"/>
        <end position="56"/>
    </location>
</feature>
<dbReference type="PANTHER" id="PTHR42682">
    <property type="entry name" value="HYDROGENASE-4 COMPONENT F"/>
    <property type="match status" value="1"/>
</dbReference>
<dbReference type="GO" id="GO:0016491">
    <property type="term" value="F:oxidoreductase activity"/>
    <property type="evidence" value="ECO:0007669"/>
    <property type="project" value="UniProtKB-KW"/>
</dbReference>
<dbReference type="InterPro" id="IPR003918">
    <property type="entry name" value="NADH_UbQ_OxRdtase"/>
</dbReference>
<comment type="subcellular location">
    <subcellularLocation>
        <location evidence="1">Cell membrane</location>
        <topology evidence="1">Multi-pass membrane protein</topology>
    </subcellularLocation>
    <subcellularLocation>
        <location evidence="7">Membrane</location>
        <topology evidence="7">Multi-pass membrane protein</topology>
    </subcellularLocation>
</comment>
<evidence type="ECO:0000256" key="5">
    <source>
        <dbReference type="ARBA" id="ARBA00023002"/>
    </source>
</evidence>
<proteinExistence type="predicted"/>
<keyword evidence="4 8" id="KW-1133">Transmembrane helix</keyword>
<evidence type="ECO:0000313" key="11">
    <source>
        <dbReference type="Proteomes" id="UP000002191"/>
    </source>
</evidence>
<feature type="transmembrane region" description="Helical" evidence="8">
    <location>
        <begin position="6"/>
        <end position="23"/>
    </location>
</feature>
<feature type="transmembrane region" description="Helical" evidence="8">
    <location>
        <begin position="422"/>
        <end position="441"/>
    </location>
</feature>